<dbReference type="Pfam" id="PF01610">
    <property type="entry name" value="DDE_Tnp_ISL3"/>
    <property type="match status" value="1"/>
</dbReference>
<sequence length="482" mass="52791">MDQHIANLLLGLDGVDVFDAATSANGTLTVYVTTSPDIAGGCTGCGVLSRRPLELVATHPRDLAVGERRVRLVWHKRRWWCDENACQKRTFSEAIPQINPGMRTTRRLRRAIGEAIGEQLLAAAEAARSHGVAWPTAHACFVELADDAGIIPALDPCPGPIEPAEPDSQAARGGQLHDDGLPPVAHLGIDDTRRGKRRLRKDPVTGTWTVLADRWQTGFVDINGEDGLLGQVQGRAAADAISWLKRQPKGWLAAVEIVAIDMSASYKAAIRTVLPHAAIAVDRFHVVQLANKMVATVRRKETARKYGRRGRDGDPEYAVKRLLMRNFEDLSGDARAKMWKLLADAGPAGEAIKAAYVAKELIREVLALSPSRTGVTPAHSQIRHRLYTFFTWCAIFDDIPELATFVNTIDKWSAELIVAVRTGVSNAKSEGVNRIVKLVARVSYGFRNVTNQHRRVRYAATRAGRRAKSQTATVKRSVPVAA</sequence>
<feature type="region of interest" description="Disordered" evidence="1">
    <location>
        <begin position="165"/>
        <end position="189"/>
    </location>
</feature>
<reference evidence="3" key="1">
    <citation type="submission" date="2020-11" db="EMBL/GenBank/DDBJ databases">
        <title>Whole-genome analyses of Nonomuraea sp. K274.</title>
        <authorList>
            <person name="Veyisoglu A."/>
        </authorList>
    </citation>
    <scope>NUCLEOTIDE SEQUENCE</scope>
    <source>
        <strain evidence="3">K274</strain>
    </source>
</reference>
<evidence type="ECO:0000313" key="4">
    <source>
        <dbReference type="Proteomes" id="UP000605361"/>
    </source>
</evidence>
<dbReference type="InterPro" id="IPR002560">
    <property type="entry name" value="Transposase_DDE"/>
</dbReference>
<evidence type="ECO:0000313" key="3">
    <source>
        <dbReference type="EMBL" id="MBF8185783.1"/>
    </source>
</evidence>
<feature type="domain" description="Transposase IS204/IS1001/IS1096/IS1165 DDE" evidence="2">
    <location>
        <begin position="214"/>
        <end position="452"/>
    </location>
</feature>
<gene>
    <name evidence="3" type="ORF">ITP53_08515</name>
</gene>
<dbReference type="InterPro" id="IPR047951">
    <property type="entry name" value="Transpos_ISL3"/>
</dbReference>
<dbReference type="PANTHER" id="PTHR33498:SF1">
    <property type="entry name" value="TRANSPOSASE FOR INSERTION SEQUENCE ELEMENT IS1557"/>
    <property type="match status" value="1"/>
</dbReference>
<dbReference type="Proteomes" id="UP000605361">
    <property type="component" value="Unassembled WGS sequence"/>
</dbReference>
<dbReference type="RefSeq" id="WP_195894765.1">
    <property type="nucleotide sequence ID" value="NZ_JADOGI010000018.1"/>
</dbReference>
<proteinExistence type="predicted"/>
<evidence type="ECO:0000259" key="2">
    <source>
        <dbReference type="Pfam" id="PF01610"/>
    </source>
</evidence>
<protein>
    <submittedName>
        <fullName evidence="3">ISL3 family transposase</fullName>
    </submittedName>
</protein>
<comment type="caution">
    <text evidence="3">The sequence shown here is derived from an EMBL/GenBank/DDBJ whole genome shotgun (WGS) entry which is preliminary data.</text>
</comment>
<accession>A0A931F006</accession>
<keyword evidence="4" id="KW-1185">Reference proteome</keyword>
<dbReference type="EMBL" id="JADOGI010000018">
    <property type="protein sequence ID" value="MBF8185783.1"/>
    <property type="molecule type" value="Genomic_DNA"/>
</dbReference>
<organism evidence="3 4">
    <name type="scientific">Nonomuraea cypriaca</name>
    <dbReference type="NCBI Taxonomy" id="1187855"/>
    <lineage>
        <taxon>Bacteria</taxon>
        <taxon>Bacillati</taxon>
        <taxon>Actinomycetota</taxon>
        <taxon>Actinomycetes</taxon>
        <taxon>Streptosporangiales</taxon>
        <taxon>Streptosporangiaceae</taxon>
        <taxon>Nonomuraea</taxon>
    </lineage>
</organism>
<evidence type="ECO:0000256" key="1">
    <source>
        <dbReference type="SAM" id="MobiDB-lite"/>
    </source>
</evidence>
<name>A0A931F006_9ACTN</name>
<dbReference type="AlphaFoldDB" id="A0A931F006"/>
<dbReference type="PANTHER" id="PTHR33498">
    <property type="entry name" value="TRANSPOSASE FOR INSERTION SEQUENCE ELEMENT IS1557"/>
    <property type="match status" value="1"/>
</dbReference>